<dbReference type="Pfam" id="PF15860">
    <property type="entry name" value="DUF4728"/>
    <property type="match status" value="1"/>
</dbReference>
<protein>
    <submittedName>
        <fullName evidence="3">Uncharacterized protein</fullName>
    </submittedName>
</protein>
<dbReference type="PANTHER" id="PTHR36694:SF11">
    <property type="entry name" value="LP21121P-RELATED"/>
    <property type="match status" value="1"/>
</dbReference>
<dbReference type="EMBL" id="JH430816">
    <property type="status" value="NOT_ANNOTATED_CDS"/>
    <property type="molecule type" value="Genomic_DNA"/>
</dbReference>
<dbReference type="EnsemblMetazoa" id="SMAR001794-RA">
    <property type="protein sequence ID" value="SMAR001794-PA"/>
    <property type="gene ID" value="SMAR001794"/>
</dbReference>
<feature type="transmembrane region" description="Helical" evidence="2">
    <location>
        <begin position="118"/>
        <end position="142"/>
    </location>
</feature>
<dbReference type="PANTHER" id="PTHR36694">
    <property type="entry name" value="PASIFLORA 1, ISOFORM A-RELATED"/>
    <property type="match status" value="1"/>
</dbReference>
<reference evidence="3" key="2">
    <citation type="submission" date="2015-02" db="UniProtKB">
        <authorList>
            <consortium name="EnsemblMetazoa"/>
        </authorList>
    </citation>
    <scope>IDENTIFICATION</scope>
</reference>
<organism evidence="3 4">
    <name type="scientific">Strigamia maritima</name>
    <name type="common">European centipede</name>
    <name type="synonym">Geophilus maritimus</name>
    <dbReference type="NCBI Taxonomy" id="126957"/>
    <lineage>
        <taxon>Eukaryota</taxon>
        <taxon>Metazoa</taxon>
        <taxon>Ecdysozoa</taxon>
        <taxon>Arthropoda</taxon>
        <taxon>Myriapoda</taxon>
        <taxon>Chilopoda</taxon>
        <taxon>Pleurostigmophora</taxon>
        <taxon>Geophilomorpha</taxon>
        <taxon>Linotaeniidae</taxon>
        <taxon>Strigamia</taxon>
    </lineage>
</organism>
<keyword evidence="2" id="KW-0472">Membrane</keyword>
<proteinExistence type="predicted"/>
<keyword evidence="4" id="KW-1185">Reference proteome</keyword>
<keyword evidence="2" id="KW-1133">Transmembrane helix</keyword>
<feature type="transmembrane region" description="Helical" evidence="2">
    <location>
        <begin position="93"/>
        <end position="112"/>
    </location>
</feature>
<dbReference type="Proteomes" id="UP000014500">
    <property type="component" value="Unassembled WGS sequence"/>
</dbReference>
<dbReference type="InterPro" id="IPR031720">
    <property type="entry name" value="DUF4728"/>
</dbReference>
<dbReference type="OMA" id="TIMIYLY"/>
<accession>T1ILG8</accession>
<dbReference type="PhylomeDB" id="T1ILG8"/>
<evidence type="ECO:0000256" key="2">
    <source>
        <dbReference type="SAM" id="Phobius"/>
    </source>
</evidence>
<evidence type="ECO:0000313" key="3">
    <source>
        <dbReference type="EnsemblMetazoa" id="SMAR001794-PA"/>
    </source>
</evidence>
<feature type="transmembrane region" description="Helical" evidence="2">
    <location>
        <begin position="57"/>
        <end position="81"/>
    </location>
</feature>
<feature type="region of interest" description="Disordered" evidence="1">
    <location>
        <begin position="181"/>
        <end position="200"/>
    </location>
</feature>
<sequence length="237" mass="26141">MGTVNSCCCGFTLEQGTIGTGVYCLIIALINFSTGIWALKYTHAHRPSYYHYDSDYINYGVCALIFSILGILATIFLLVGVSKKRRGFIMPWIVMYGITLVIGLPTLVFLTLNVSGDISVTIGQAIGFTIMIYLYIVVISYYKTFDQLPVYSTSTPYNQPGFVVQSNVRYYTAGEVGHTNPSFSNTKHPDNLPSHPPAELRFTPEPFTHGSVAYLAKPYANGPSNYPSDPPPYKSSP</sequence>
<evidence type="ECO:0000313" key="4">
    <source>
        <dbReference type="Proteomes" id="UP000014500"/>
    </source>
</evidence>
<evidence type="ECO:0000256" key="1">
    <source>
        <dbReference type="SAM" id="MobiDB-lite"/>
    </source>
</evidence>
<reference evidence="4" key="1">
    <citation type="submission" date="2011-05" db="EMBL/GenBank/DDBJ databases">
        <authorList>
            <person name="Richards S.R."/>
            <person name="Qu J."/>
            <person name="Jiang H."/>
            <person name="Jhangiani S.N."/>
            <person name="Agravi P."/>
            <person name="Goodspeed R."/>
            <person name="Gross S."/>
            <person name="Mandapat C."/>
            <person name="Jackson L."/>
            <person name="Mathew T."/>
            <person name="Pu L."/>
            <person name="Thornton R."/>
            <person name="Saada N."/>
            <person name="Wilczek-Boney K.B."/>
            <person name="Lee S."/>
            <person name="Kovar C."/>
            <person name="Wu Y."/>
            <person name="Scherer S.E."/>
            <person name="Worley K.C."/>
            <person name="Muzny D.M."/>
            <person name="Gibbs R."/>
        </authorList>
    </citation>
    <scope>NUCLEOTIDE SEQUENCE</scope>
    <source>
        <strain evidence="4">Brora</strain>
    </source>
</reference>
<dbReference type="AlphaFoldDB" id="T1ILG8"/>
<name>T1ILG8_STRMM</name>
<dbReference type="HOGENOM" id="CLU_1171964_0_0_1"/>
<keyword evidence="2" id="KW-0812">Transmembrane</keyword>
<feature type="transmembrane region" description="Helical" evidence="2">
    <location>
        <begin position="20"/>
        <end position="37"/>
    </location>
</feature>